<keyword evidence="1" id="KW-0812">Transmembrane</keyword>
<dbReference type="Proteomes" id="UP001107558">
    <property type="component" value="Chromosome 3"/>
</dbReference>
<accession>A0A9J6BND0</accession>
<keyword evidence="2" id="KW-0732">Signal</keyword>
<name>A0A9J6BND0_POLVA</name>
<evidence type="ECO:0000256" key="1">
    <source>
        <dbReference type="SAM" id="Phobius"/>
    </source>
</evidence>
<evidence type="ECO:0000313" key="3">
    <source>
        <dbReference type="EMBL" id="KAG5671205.1"/>
    </source>
</evidence>
<dbReference type="AlphaFoldDB" id="A0A9J6BND0"/>
<keyword evidence="4" id="KW-1185">Reference proteome</keyword>
<sequence>MNKFIFLTFILFVQYSNYAQSKPFFNILFSSNVTATATTEKPQDVYDFIKKHFDREYPNDPKFVNCIIANLRKNNYAQEVSIFKILLDTNQFFQTKQPYFERAKESCTPFHETEFGIGVIIFLICFGIAYVTAFAYCFAKKCKK</sequence>
<evidence type="ECO:0000256" key="2">
    <source>
        <dbReference type="SAM" id="SignalP"/>
    </source>
</evidence>
<keyword evidence="1" id="KW-0472">Membrane</keyword>
<reference evidence="3" key="1">
    <citation type="submission" date="2021-03" db="EMBL/GenBank/DDBJ databases">
        <title>Chromosome level genome of the anhydrobiotic midge Polypedilum vanderplanki.</title>
        <authorList>
            <person name="Yoshida Y."/>
            <person name="Kikawada T."/>
            <person name="Gusev O."/>
        </authorList>
    </citation>
    <scope>NUCLEOTIDE SEQUENCE</scope>
    <source>
        <strain evidence="3">NIAS01</strain>
        <tissue evidence="3">Whole body or cell culture</tissue>
    </source>
</reference>
<proteinExistence type="predicted"/>
<protein>
    <submittedName>
        <fullName evidence="3">Uncharacterized protein</fullName>
    </submittedName>
</protein>
<comment type="caution">
    <text evidence="3">The sequence shown here is derived from an EMBL/GenBank/DDBJ whole genome shotgun (WGS) entry which is preliminary data.</text>
</comment>
<evidence type="ECO:0000313" key="4">
    <source>
        <dbReference type="Proteomes" id="UP001107558"/>
    </source>
</evidence>
<organism evidence="3 4">
    <name type="scientific">Polypedilum vanderplanki</name>
    <name type="common">Sleeping chironomid midge</name>
    <dbReference type="NCBI Taxonomy" id="319348"/>
    <lineage>
        <taxon>Eukaryota</taxon>
        <taxon>Metazoa</taxon>
        <taxon>Ecdysozoa</taxon>
        <taxon>Arthropoda</taxon>
        <taxon>Hexapoda</taxon>
        <taxon>Insecta</taxon>
        <taxon>Pterygota</taxon>
        <taxon>Neoptera</taxon>
        <taxon>Endopterygota</taxon>
        <taxon>Diptera</taxon>
        <taxon>Nematocera</taxon>
        <taxon>Chironomoidea</taxon>
        <taxon>Chironomidae</taxon>
        <taxon>Chironominae</taxon>
        <taxon>Polypedilum</taxon>
        <taxon>Polypedilum</taxon>
    </lineage>
</organism>
<feature type="chain" id="PRO_5039889622" evidence="2">
    <location>
        <begin position="22"/>
        <end position="144"/>
    </location>
</feature>
<keyword evidence="1" id="KW-1133">Transmembrane helix</keyword>
<feature type="signal peptide" evidence="2">
    <location>
        <begin position="1"/>
        <end position="21"/>
    </location>
</feature>
<gene>
    <name evidence="3" type="ORF">PVAND_001414</name>
</gene>
<feature type="transmembrane region" description="Helical" evidence="1">
    <location>
        <begin position="115"/>
        <end position="139"/>
    </location>
</feature>
<dbReference type="EMBL" id="JADBJN010000003">
    <property type="protein sequence ID" value="KAG5671205.1"/>
    <property type="molecule type" value="Genomic_DNA"/>
</dbReference>